<dbReference type="Proteomes" id="UP000525432">
    <property type="component" value="Unassembled WGS sequence"/>
</dbReference>
<dbReference type="AlphaFoldDB" id="A0A841V578"/>
<comment type="caution">
    <text evidence="1">The sequence shown here is derived from an EMBL/GenBank/DDBJ whole genome shotgun (WGS) entry which is preliminary data.</text>
</comment>
<gene>
    <name evidence="1" type="ORF">H0901_19565</name>
</gene>
<protein>
    <submittedName>
        <fullName evidence="1">Uncharacterized protein</fullName>
    </submittedName>
</protein>
<evidence type="ECO:0000313" key="1">
    <source>
        <dbReference type="EMBL" id="MBC1197388.1"/>
    </source>
</evidence>
<accession>A0A841V578</accession>
<dbReference type="EMBL" id="JACEGC010000132">
    <property type="protein sequence ID" value="MBC1197388.1"/>
    <property type="molecule type" value="Genomic_DNA"/>
</dbReference>
<sequence length="46" mass="5200">MAQKPCSLTGDRPYFFSQPIINGKGLDFAADLRYAFYIMGICANFF</sequence>
<evidence type="ECO:0000313" key="2">
    <source>
        <dbReference type="Proteomes" id="UP000525432"/>
    </source>
</evidence>
<organism evidence="1 2">
    <name type="scientific">Microcystis aeruginosa BLCC-F158</name>
    <dbReference type="NCBI Taxonomy" id="2755316"/>
    <lineage>
        <taxon>Bacteria</taxon>
        <taxon>Bacillati</taxon>
        <taxon>Cyanobacteriota</taxon>
        <taxon>Cyanophyceae</taxon>
        <taxon>Oscillatoriophycideae</taxon>
        <taxon>Chroococcales</taxon>
        <taxon>Microcystaceae</taxon>
        <taxon>Microcystis</taxon>
    </lineage>
</organism>
<reference evidence="1 2" key="1">
    <citation type="submission" date="2020-07" db="EMBL/GenBank/DDBJ databases">
        <title>Genomes of two Microcystis aeruginosa (Cyanobacteria) strains from Florida (USA) with disparate toxicogenic potential.</title>
        <authorList>
            <person name="Lefler F.W."/>
            <person name="Barbosa M."/>
            <person name="Berthold D.E."/>
            <person name="Laughinghouse H.D. IV."/>
        </authorList>
    </citation>
    <scope>NUCLEOTIDE SEQUENCE [LARGE SCALE GENOMIC DNA]</scope>
    <source>
        <strain evidence="1 2">BLCCF158</strain>
    </source>
</reference>
<proteinExistence type="predicted"/>
<name>A0A841V578_MICAE</name>
<dbReference type="RefSeq" id="WP_185240922.1">
    <property type="nucleotide sequence ID" value="NZ_JACEGC010000132.1"/>
</dbReference>